<sequence length="706" mass="78428">MGEVRKLQKKLRQIENLELKVSLTPEEAVKVSKKEELRSRLAELLLQLSGPQQTHCIVGEEEDKMKRQVENRTEHHTDHTPAVKLAREDHQEKEDKTKSGAEEEIKQGEPEAPRPRTLKGHSDIITCVAAVDNLVISGSRDTTVKVWHVPTATEQRNLGGHSGGVTCLNIPPAEYCRKLASALHLSEKERFIISGSTDCCVRIWTLSSGQCVKSIYTFNAVTSLCFIAEWEGYIVTGSDAGKLQVWDWLSQENRQSVNAHLDAVTTLQSQGPLVFSGSTDGSVCVWEVCDGAAEPLNQLQHWRSEVTGCSRVDEVTARLRLSARGDHIFLANGKSSIRVFNWRTGTMRRLTNHSSTAGVTDCVNQIPGVLVASCFDLTSGENTLNLFSLPQCRYLVSLTSSDLPRILCFAAWLTPSGGHRWVTGGRELTVWEQLPGNVKKRGDVNARRDSRLDSLLAESDGDSQEESEDEDEDEDSMTNDASDAEEVSGSSWLRCVLQDDRRSKEPVKREAMERCSISGLTALLRLLLVAVVVYPPLCRAADEPADMQLSATPQATPTPLWAVDWGPTQPLEDETHHFLPSQEAEGVKQATPEVWPRRRNAQANQTQQQPLSIEAKDSGEEPERDAEEREIEEVDPQFYVTVTISSLLILSALIISAKLCYDRSLSQRPPPLSLAIPRSLAQEDSRHTLQSTPSFPDRERLPVVNL</sequence>
<proteinExistence type="predicted"/>
<evidence type="ECO:0000313" key="1">
    <source>
        <dbReference type="EMBL" id="MCI4374732.1"/>
    </source>
</evidence>
<protein>
    <submittedName>
        <fullName evidence="1">Uncharacterized protein</fullName>
    </submittedName>
</protein>
<name>A0ACC5W6M7_PANGG</name>
<evidence type="ECO:0000313" key="2">
    <source>
        <dbReference type="Proteomes" id="UP000829447"/>
    </source>
</evidence>
<dbReference type="Proteomes" id="UP000829447">
    <property type="component" value="Linkage Group LG1"/>
</dbReference>
<organism evidence="1 2">
    <name type="scientific">Pangasianodon gigas</name>
    <name type="common">Mekong giant catfish</name>
    <name type="synonym">Pangasius gigas</name>
    <dbReference type="NCBI Taxonomy" id="30993"/>
    <lineage>
        <taxon>Eukaryota</taxon>
        <taxon>Metazoa</taxon>
        <taxon>Chordata</taxon>
        <taxon>Craniata</taxon>
        <taxon>Vertebrata</taxon>
        <taxon>Euteleostomi</taxon>
        <taxon>Actinopterygii</taxon>
        <taxon>Neopterygii</taxon>
        <taxon>Teleostei</taxon>
        <taxon>Ostariophysi</taxon>
        <taxon>Siluriformes</taxon>
        <taxon>Pangasiidae</taxon>
        <taxon>Pangasianodon</taxon>
    </lineage>
</organism>
<gene>
    <name evidence="1" type="ORF">PGIGA_G00009580</name>
</gene>
<reference evidence="1 2" key="1">
    <citation type="journal article" date="2022" name="bioRxiv">
        <title>An ancient truncated duplication of the anti-Mullerian hormone receptor type 2 gene is a potential conserved master sex determinant in the Pangasiidae catfish family.</title>
        <authorList>
            <person name="Wen M."/>
            <person name="Pan Q."/>
            <person name="Jouanno E."/>
            <person name="Montfort J."/>
            <person name="Zahm M."/>
            <person name="Cabau C."/>
            <person name="Klopp C."/>
            <person name="Iampietro C."/>
            <person name="Roques C."/>
            <person name="Bouchez O."/>
            <person name="Castinel A."/>
            <person name="Donnadieu C."/>
            <person name="Parrinello H."/>
            <person name="Poncet C."/>
            <person name="Belmonte E."/>
            <person name="Gautier V."/>
            <person name="Avarre J.-C."/>
            <person name="Dugue R."/>
            <person name="Gustiano R."/>
            <person name="Ha T.T.T."/>
            <person name="Campet M."/>
            <person name="Sriphairoj K."/>
            <person name="Ribolli J."/>
            <person name="de Almeida F.L."/>
            <person name="Desvignes T."/>
            <person name="Postlethwait J.H."/>
            <person name="Bucao C.F."/>
            <person name="Robinson-Rechavi M."/>
            <person name="Bobe J."/>
            <person name="Herpin A."/>
            <person name="Guiguen Y."/>
        </authorList>
    </citation>
    <scope>NUCLEOTIDE SEQUENCE [LARGE SCALE GENOMIC DNA]</scope>
    <source>
        <strain evidence="1">YG-Dec2019</strain>
    </source>
</reference>
<dbReference type="EMBL" id="CM040454">
    <property type="protein sequence ID" value="MCI4374732.1"/>
    <property type="molecule type" value="Genomic_DNA"/>
</dbReference>
<comment type="caution">
    <text evidence="1">The sequence shown here is derived from an EMBL/GenBank/DDBJ whole genome shotgun (WGS) entry which is preliminary data.</text>
</comment>
<keyword evidence="2" id="KW-1185">Reference proteome</keyword>
<accession>A0ACC5W6M7</accession>